<dbReference type="AlphaFoldDB" id="A0A9K3JGW0"/>
<dbReference type="EMBL" id="MNCJ02000318">
    <property type="protein sequence ID" value="KAF5814727.1"/>
    <property type="molecule type" value="Genomic_DNA"/>
</dbReference>
<evidence type="ECO:0000256" key="1">
    <source>
        <dbReference type="ARBA" id="ARBA00007381"/>
    </source>
</evidence>
<sequence length="115" mass="13409">MIQQCVLEFKRRWNKDLTDNLKALGRLKFEYEKAKRILSTTTQTSIEIDCLHERIDFSMRFTRARFEDLNMDSFKKCIRTVEKCLLDATIHKSSVDEIILVGGSTRIPKVHSGEA</sequence>
<dbReference type="InterPro" id="IPR013126">
    <property type="entry name" value="Hsp_70_fam"/>
</dbReference>
<reference evidence="4" key="2">
    <citation type="submission" date="2020-06" db="EMBL/GenBank/DDBJ databases">
        <title>Helianthus annuus Genome sequencing and assembly Release 2.</title>
        <authorList>
            <person name="Gouzy J."/>
            <person name="Langlade N."/>
            <person name="Munos S."/>
        </authorList>
    </citation>
    <scope>NUCLEOTIDE SEQUENCE</scope>
    <source>
        <tissue evidence="4">Leaves</tissue>
    </source>
</reference>
<dbReference type="PANTHER" id="PTHR19375">
    <property type="entry name" value="HEAT SHOCK PROTEIN 70KDA"/>
    <property type="match status" value="1"/>
</dbReference>
<keyword evidence="3" id="KW-0067">ATP-binding</keyword>
<dbReference type="PROSITE" id="PS01036">
    <property type="entry name" value="HSP70_3"/>
    <property type="match status" value="1"/>
</dbReference>
<dbReference type="SUPFAM" id="SSF53067">
    <property type="entry name" value="Actin-like ATPase domain"/>
    <property type="match status" value="1"/>
</dbReference>
<keyword evidence="4" id="KW-0346">Stress response</keyword>
<evidence type="ECO:0000256" key="3">
    <source>
        <dbReference type="ARBA" id="ARBA00022840"/>
    </source>
</evidence>
<gene>
    <name evidence="4" type="ORF">HanXRQr2_Chr03g0114351</name>
</gene>
<evidence type="ECO:0000313" key="5">
    <source>
        <dbReference type="Proteomes" id="UP000215914"/>
    </source>
</evidence>
<proteinExistence type="inferred from homology"/>
<dbReference type="Pfam" id="PF00012">
    <property type="entry name" value="HSP70"/>
    <property type="match status" value="1"/>
</dbReference>
<dbReference type="Proteomes" id="UP000215914">
    <property type="component" value="Unassembled WGS sequence"/>
</dbReference>
<dbReference type="Gene3D" id="3.30.420.40">
    <property type="match status" value="1"/>
</dbReference>
<reference evidence="4" key="1">
    <citation type="journal article" date="2017" name="Nature">
        <title>The sunflower genome provides insights into oil metabolism, flowering and Asterid evolution.</title>
        <authorList>
            <person name="Badouin H."/>
            <person name="Gouzy J."/>
            <person name="Grassa C.J."/>
            <person name="Murat F."/>
            <person name="Staton S.E."/>
            <person name="Cottret L."/>
            <person name="Lelandais-Briere C."/>
            <person name="Owens G.L."/>
            <person name="Carrere S."/>
            <person name="Mayjonade B."/>
            <person name="Legrand L."/>
            <person name="Gill N."/>
            <person name="Kane N.C."/>
            <person name="Bowers J.E."/>
            <person name="Hubner S."/>
            <person name="Bellec A."/>
            <person name="Berard A."/>
            <person name="Berges H."/>
            <person name="Blanchet N."/>
            <person name="Boniface M.C."/>
            <person name="Brunel D."/>
            <person name="Catrice O."/>
            <person name="Chaidir N."/>
            <person name="Claudel C."/>
            <person name="Donnadieu C."/>
            <person name="Faraut T."/>
            <person name="Fievet G."/>
            <person name="Helmstetter N."/>
            <person name="King M."/>
            <person name="Knapp S.J."/>
            <person name="Lai Z."/>
            <person name="Le Paslier M.C."/>
            <person name="Lippi Y."/>
            <person name="Lorenzon L."/>
            <person name="Mandel J.R."/>
            <person name="Marage G."/>
            <person name="Marchand G."/>
            <person name="Marquand E."/>
            <person name="Bret-Mestries E."/>
            <person name="Morien E."/>
            <person name="Nambeesan S."/>
            <person name="Nguyen T."/>
            <person name="Pegot-Espagnet P."/>
            <person name="Pouilly N."/>
            <person name="Raftis F."/>
            <person name="Sallet E."/>
            <person name="Schiex T."/>
            <person name="Thomas J."/>
            <person name="Vandecasteele C."/>
            <person name="Vares D."/>
            <person name="Vear F."/>
            <person name="Vautrin S."/>
            <person name="Crespi M."/>
            <person name="Mangin B."/>
            <person name="Burke J.M."/>
            <person name="Salse J."/>
            <person name="Munos S."/>
            <person name="Vincourt P."/>
            <person name="Rieseberg L.H."/>
            <person name="Langlade N.B."/>
        </authorList>
    </citation>
    <scope>NUCLEOTIDE SEQUENCE</scope>
    <source>
        <tissue evidence="4">Leaves</tissue>
    </source>
</reference>
<evidence type="ECO:0000256" key="2">
    <source>
        <dbReference type="ARBA" id="ARBA00022741"/>
    </source>
</evidence>
<organism evidence="4 5">
    <name type="scientific">Helianthus annuus</name>
    <name type="common">Common sunflower</name>
    <dbReference type="NCBI Taxonomy" id="4232"/>
    <lineage>
        <taxon>Eukaryota</taxon>
        <taxon>Viridiplantae</taxon>
        <taxon>Streptophyta</taxon>
        <taxon>Embryophyta</taxon>
        <taxon>Tracheophyta</taxon>
        <taxon>Spermatophyta</taxon>
        <taxon>Magnoliopsida</taxon>
        <taxon>eudicotyledons</taxon>
        <taxon>Gunneridae</taxon>
        <taxon>Pentapetalae</taxon>
        <taxon>asterids</taxon>
        <taxon>campanulids</taxon>
        <taxon>Asterales</taxon>
        <taxon>Asteraceae</taxon>
        <taxon>Asteroideae</taxon>
        <taxon>Heliantheae alliance</taxon>
        <taxon>Heliantheae</taxon>
        <taxon>Helianthus</taxon>
    </lineage>
</organism>
<protein>
    <submittedName>
        <fullName evidence="4">Heat shock protein 70 family</fullName>
    </submittedName>
</protein>
<dbReference type="Gene3D" id="3.90.640.10">
    <property type="entry name" value="Actin, Chain A, domain 4"/>
    <property type="match status" value="1"/>
</dbReference>
<dbReference type="InterPro" id="IPR018181">
    <property type="entry name" value="Heat_shock_70_CS"/>
</dbReference>
<comment type="caution">
    <text evidence="4">The sequence shown here is derived from an EMBL/GenBank/DDBJ whole genome shotgun (WGS) entry which is preliminary data.</text>
</comment>
<dbReference type="FunFam" id="3.90.640.10:FF:000010">
    <property type="entry name" value="heat shock 70 kDa protein 14"/>
    <property type="match status" value="1"/>
</dbReference>
<keyword evidence="5" id="KW-1185">Reference proteome</keyword>
<comment type="similarity">
    <text evidence="1">Belongs to the heat shock protein 70 family.</text>
</comment>
<dbReference type="Gramene" id="mRNA:HanXRQr2_Chr03g0114351">
    <property type="protein sequence ID" value="CDS:HanXRQr2_Chr03g0114351.1"/>
    <property type="gene ID" value="HanXRQr2_Chr03g0114351"/>
</dbReference>
<evidence type="ECO:0000313" key="4">
    <source>
        <dbReference type="EMBL" id="KAF5814727.1"/>
    </source>
</evidence>
<name>A0A9K3JGW0_HELAN</name>
<dbReference type="GO" id="GO:0005524">
    <property type="term" value="F:ATP binding"/>
    <property type="evidence" value="ECO:0007669"/>
    <property type="project" value="UniProtKB-KW"/>
</dbReference>
<accession>A0A9K3JGW0</accession>
<dbReference type="InterPro" id="IPR043129">
    <property type="entry name" value="ATPase_NBD"/>
</dbReference>
<dbReference type="GO" id="GO:0140662">
    <property type="term" value="F:ATP-dependent protein folding chaperone"/>
    <property type="evidence" value="ECO:0007669"/>
    <property type="project" value="InterPro"/>
</dbReference>
<keyword evidence="2" id="KW-0547">Nucleotide-binding</keyword>